<protein>
    <submittedName>
        <fullName evidence="1">Uncharacterized protein</fullName>
    </submittedName>
</protein>
<keyword evidence="2" id="KW-1185">Reference proteome</keyword>
<dbReference type="EMBL" id="FLQX01000102">
    <property type="protein sequence ID" value="SBT05892.1"/>
    <property type="molecule type" value="Genomic_DNA"/>
</dbReference>
<accession>A0A1A8XN94</accession>
<dbReference type="AlphaFoldDB" id="A0A1A8XN94"/>
<reference evidence="1 2" key="1">
    <citation type="submission" date="2016-06" db="EMBL/GenBank/DDBJ databases">
        <authorList>
            <person name="Kjaerup R.B."/>
            <person name="Dalgaard T.S."/>
            <person name="Juul-Madsen H.R."/>
        </authorList>
    </citation>
    <scope>NUCLEOTIDE SEQUENCE [LARGE SCALE GENOMIC DNA]</scope>
    <source>
        <strain evidence="1">3</strain>
    </source>
</reference>
<proteinExistence type="predicted"/>
<dbReference type="Proteomes" id="UP000199169">
    <property type="component" value="Unassembled WGS sequence"/>
</dbReference>
<evidence type="ECO:0000313" key="1">
    <source>
        <dbReference type="EMBL" id="SBT05892.1"/>
    </source>
</evidence>
<name>A0A1A8XN94_9PROT</name>
<sequence length="73" mass="7933">MPKKQSVFEDFYELWGRPIRGLARVCLCALGAELSGCVCALACVLSGHATAIPECLGIQHVVRLHSWALPSPR</sequence>
<dbReference type="STRING" id="1860102.ACCAA_270124"/>
<gene>
    <name evidence="1" type="ORF">ACCAA_270124</name>
</gene>
<evidence type="ECO:0000313" key="2">
    <source>
        <dbReference type="Proteomes" id="UP000199169"/>
    </source>
</evidence>
<organism evidence="1 2">
    <name type="scientific">Candidatus Accumulibacter aalborgensis</name>
    <dbReference type="NCBI Taxonomy" id="1860102"/>
    <lineage>
        <taxon>Bacteria</taxon>
        <taxon>Pseudomonadati</taxon>
        <taxon>Pseudomonadota</taxon>
        <taxon>Betaproteobacteria</taxon>
        <taxon>Candidatus Accumulibacter</taxon>
    </lineage>
</organism>